<sequence length="148" mass="16818">MGSPKHLDERVPTDDDVDPLRSLEDAPDSAHYDPCVGPFRGGSKYDHVPVIMGAYFTLLETIRIRAQLQKNTIKTTKKLMKIALDDGWSQQEGWKTVYVALPRVEETCTSMQSKWMDVTHTLVLKMHLRLSATNGYSGIEYETQKFVT</sequence>
<keyword evidence="3" id="KW-1185">Reference proteome</keyword>
<name>A0A9P6PWA7_9FUNG</name>
<accession>A0A9P6PWA7</accession>
<dbReference type="Proteomes" id="UP000726737">
    <property type="component" value="Unassembled WGS sequence"/>
</dbReference>
<feature type="region of interest" description="Disordered" evidence="1">
    <location>
        <begin position="1"/>
        <end position="29"/>
    </location>
</feature>
<reference evidence="2" key="1">
    <citation type="journal article" date="2020" name="Fungal Divers.">
        <title>Resolving the Mortierellaceae phylogeny through synthesis of multi-gene phylogenetics and phylogenomics.</title>
        <authorList>
            <person name="Vandepol N."/>
            <person name="Liber J."/>
            <person name="Desiro A."/>
            <person name="Na H."/>
            <person name="Kennedy M."/>
            <person name="Barry K."/>
            <person name="Grigoriev I.V."/>
            <person name="Miller A.N."/>
            <person name="O'Donnell K."/>
            <person name="Stajich J.E."/>
            <person name="Bonito G."/>
        </authorList>
    </citation>
    <scope>NUCLEOTIDE SEQUENCE</scope>
    <source>
        <strain evidence="2">KOD948</strain>
    </source>
</reference>
<proteinExistence type="predicted"/>
<evidence type="ECO:0000313" key="2">
    <source>
        <dbReference type="EMBL" id="KAG0254366.1"/>
    </source>
</evidence>
<dbReference type="OrthoDB" id="10523187at2759"/>
<evidence type="ECO:0000256" key="1">
    <source>
        <dbReference type="SAM" id="MobiDB-lite"/>
    </source>
</evidence>
<dbReference type="AlphaFoldDB" id="A0A9P6PWA7"/>
<protein>
    <submittedName>
        <fullName evidence="2">Uncharacterized protein</fullName>
    </submittedName>
</protein>
<evidence type="ECO:0000313" key="3">
    <source>
        <dbReference type="Proteomes" id="UP000726737"/>
    </source>
</evidence>
<gene>
    <name evidence="2" type="ORF">BG011_005802</name>
</gene>
<organism evidence="2 3">
    <name type="scientific">Mortierella polycephala</name>
    <dbReference type="NCBI Taxonomy" id="41804"/>
    <lineage>
        <taxon>Eukaryota</taxon>
        <taxon>Fungi</taxon>
        <taxon>Fungi incertae sedis</taxon>
        <taxon>Mucoromycota</taxon>
        <taxon>Mortierellomycotina</taxon>
        <taxon>Mortierellomycetes</taxon>
        <taxon>Mortierellales</taxon>
        <taxon>Mortierellaceae</taxon>
        <taxon>Mortierella</taxon>
    </lineage>
</organism>
<dbReference type="EMBL" id="JAAAJA010000406">
    <property type="protein sequence ID" value="KAG0254366.1"/>
    <property type="molecule type" value="Genomic_DNA"/>
</dbReference>
<comment type="caution">
    <text evidence="2">The sequence shown here is derived from an EMBL/GenBank/DDBJ whole genome shotgun (WGS) entry which is preliminary data.</text>
</comment>